<keyword evidence="3 9" id="KW-0808">Transferase</keyword>
<evidence type="ECO:0000256" key="1">
    <source>
        <dbReference type="ARBA" id="ARBA00010122"/>
    </source>
</evidence>
<dbReference type="PROSITE" id="PS51671">
    <property type="entry name" value="ACT"/>
    <property type="match status" value="1"/>
</dbReference>
<dbReference type="RefSeq" id="WP_274153629.1">
    <property type="nucleotide sequence ID" value="NZ_CP117812.1"/>
</dbReference>
<sequence>MSKHTVEKIGGTSMSRFGEIVDNVILGNRKEDEIYNRVFVVSAYGGITNALLEHKKTGESGVYQYFKDGDQKWEGALDKVTAQMKEVNTEMVAAGLDLKAANEYVDQRVEGIRNCLKDICRICSYGHFHLNEFLMAARELLSSVGEAHSAWNSVNILNNRKINALLIDLTGWKDNEAKPFAEKIELEFAGVDYANNICIATGYTKCKEGLMHTFDRGYSEITFSKIACITGAREGVIHKEFHLSSGDPNLMGLDKVEIIGRTNFDVADQLADLGMEAIHPKASKEMENLDIPIRVTNAFEPEHPGTLIDKSFRSEFPRVEMVTGRDDILAIEVHDPDMVGESGYDYRIMELFANHKVSYIAKNTNANTITHFLPEKDVKEQFVLDLKTNFKGAEVSLKEVAIVSAIGSNMNKPGFLSRSAEDLAQSQINILAVNQCMRQVNMQFVIDRQDYEKALKALHKGLVEEEQ</sequence>
<dbReference type="GO" id="GO:0004072">
    <property type="term" value="F:aspartate kinase activity"/>
    <property type="evidence" value="ECO:0007669"/>
    <property type="project" value="UniProtKB-EC"/>
</dbReference>
<evidence type="ECO:0000256" key="4">
    <source>
        <dbReference type="ARBA" id="ARBA00022741"/>
    </source>
</evidence>
<dbReference type="InterPro" id="IPR001048">
    <property type="entry name" value="Asp/Glu/Uridylate_kinase"/>
</dbReference>
<proteinExistence type="inferred from homology"/>
<dbReference type="NCBIfam" id="NF006614">
    <property type="entry name" value="PRK09181.1"/>
    <property type="match status" value="1"/>
</dbReference>
<dbReference type="Gene3D" id="3.30.2130.10">
    <property type="entry name" value="VC0802-like"/>
    <property type="match status" value="1"/>
</dbReference>
<dbReference type="PANTHER" id="PTHR21499">
    <property type="entry name" value="ASPARTATE KINASE"/>
    <property type="match status" value="1"/>
</dbReference>
<dbReference type="SUPFAM" id="SSF55021">
    <property type="entry name" value="ACT-like"/>
    <property type="match status" value="2"/>
</dbReference>
<evidence type="ECO:0000256" key="6">
    <source>
        <dbReference type="ARBA" id="ARBA00022840"/>
    </source>
</evidence>
<dbReference type="InterPro" id="IPR054352">
    <property type="entry name" value="ACT_Aspartokinase"/>
</dbReference>
<keyword evidence="4" id="KW-0547">Nucleotide-binding</keyword>
<evidence type="ECO:0000313" key="9">
    <source>
        <dbReference type="EMBL" id="WDE98760.1"/>
    </source>
</evidence>
<gene>
    <name evidence="9" type="ORF">PQO03_13030</name>
</gene>
<dbReference type="Proteomes" id="UP001214250">
    <property type="component" value="Chromosome 2"/>
</dbReference>
<dbReference type="PANTHER" id="PTHR21499:SF3">
    <property type="entry name" value="ASPARTOKINASE"/>
    <property type="match status" value="1"/>
</dbReference>
<evidence type="ECO:0000259" key="8">
    <source>
        <dbReference type="PROSITE" id="PS51671"/>
    </source>
</evidence>
<keyword evidence="5 9" id="KW-0418">Kinase</keyword>
<dbReference type="EMBL" id="CP117812">
    <property type="protein sequence ID" value="WDE98760.1"/>
    <property type="molecule type" value="Genomic_DNA"/>
</dbReference>
<evidence type="ECO:0000256" key="5">
    <source>
        <dbReference type="ARBA" id="ARBA00022777"/>
    </source>
</evidence>
<feature type="domain" description="ACT" evidence="8">
    <location>
        <begin position="404"/>
        <end position="467"/>
    </location>
</feature>
<dbReference type="InterPro" id="IPR045865">
    <property type="entry name" value="ACT-like_dom_sf"/>
</dbReference>
<keyword evidence="10" id="KW-1185">Reference proteome</keyword>
<dbReference type="Pfam" id="PF22468">
    <property type="entry name" value="ACT_9"/>
    <property type="match status" value="1"/>
</dbReference>
<comment type="catalytic activity">
    <reaction evidence="7">
        <text>L-aspartate + ATP = 4-phospho-L-aspartate + ADP</text>
        <dbReference type="Rhea" id="RHEA:23776"/>
        <dbReference type="ChEBI" id="CHEBI:29991"/>
        <dbReference type="ChEBI" id="CHEBI:30616"/>
        <dbReference type="ChEBI" id="CHEBI:57535"/>
        <dbReference type="ChEBI" id="CHEBI:456216"/>
        <dbReference type="EC" id="2.7.2.4"/>
    </reaction>
</comment>
<dbReference type="InterPro" id="IPR002912">
    <property type="entry name" value="ACT_dom"/>
</dbReference>
<name>A0ABY7VX33_9BACT</name>
<dbReference type="Gene3D" id="3.40.1160.10">
    <property type="entry name" value="Acetylglutamate kinase-like"/>
    <property type="match status" value="1"/>
</dbReference>
<keyword evidence="6" id="KW-0067">ATP-binding</keyword>
<evidence type="ECO:0000256" key="3">
    <source>
        <dbReference type="ARBA" id="ARBA00022679"/>
    </source>
</evidence>
<organism evidence="9 10">
    <name type="scientific">Lentisphaera profundi</name>
    <dbReference type="NCBI Taxonomy" id="1658616"/>
    <lineage>
        <taxon>Bacteria</taxon>
        <taxon>Pseudomonadati</taxon>
        <taxon>Lentisphaerota</taxon>
        <taxon>Lentisphaeria</taxon>
        <taxon>Lentisphaerales</taxon>
        <taxon>Lentisphaeraceae</taxon>
        <taxon>Lentisphaera</taxon>
    </lineage>
</organism>
<reference evidence="9 10" key="1">
    <citation type="submission" date="2023-02" db="EMBL/GenBank/DDBJ databases">
        <title>Genome sequence of Lentisphaera profundi SAORIC-696.</title>
        <authorList>
            <person name="Kim e."/>
            <person name="Cho J.-C."/>
            <person name="Choi A."/>
            <person name="Kang I."/>
        </authorList>
    </citation>
    <scope>NUCLEOTIDE SEQUENCE [LARGE SCALE GENOMIC DNA]</scope>
    <source>
        <strain evidence="9 10">SAORIC-696</strain>
    </source>
</reference>
<comment type="similarity">
    <text evidence="1">Belongs to the aspartokinase family.</text>
</comment>
<evidence type="ECO:0000313" key="10">
    <source>
        <dbReference type="Proteomes" id="UP001214250"/>
    </source>
</evidence>
<protein>
    <recommendedName>
        <fullName evidence="2">aspartate kinase</fullName>
        <ecNumber evidence="2">2.7.2.4</ecNumber>
    </recommendedName>
</protein>
<evidence type="ECO:0000256" key="7">
    <source>
        <dbReference type="ARBA" id="ARBA00047872"/>
    </source>
</evidence>
<evidence type="ECO:0000256" key="2">
    <source>
        <dbReference type="ARBA" id="ARBA00013059"/>
    </source>
</evidence>
<dbReference type="SUPFAM" id="SSF53633">
    <property type="entry name" value="Carbamate kinase-like"/>
    <property type="match status" value="1"/>
</dbReference>
<dbReference type="InterPro" id="IPR036393">
    <property type="entry name" value="AceGlu_kinase-like_sf"/>
</dbReference>
<dbReference type="EC" id="2.7.2.4" evidence="2"/>
<accession>A0ABY7VX33</accession>
<dbReference type="Pfam" id="PF00696">
    <property type="entry name" value="AA_kinase"/>
    <property type="match status" value="1"/>
</dbReference>